<dbReference type="EMBL" id="BAAAUH010000030">
    <property type="protein sequence ID" value="GAA3186534.1"/>
    <property type="molecule type" value="Genomic_DNA"/>
</dbReference>
<comment type="caution">
    <text evidence="2">The sequence shown here is derived from an EMBL/GenBank/DDBJ whole genome shotgun (WGS) entry which is preliminary data.</text>
</comment>
<evidence type="ECO:0000313" key="2">
    <source>
        <dbReference type="EMBL" id="GAA3186534.1"/>
    </source>
</evidence>
<accession>A0ABP6PTT7</accession>
<name>A0ABP6PTT7_9ACTN</name>
<sequence length="129" mass="13836">MSGLTDDAAGAIGRQAANLDPNPYHRRAQDYADLIADVLREAAEADERWAPKLRALKADDDLTVSDKDWADATQAARASRCPMPGSWTSRRDMYGTRKPTAMSFQTSVVSATAGTAGLSPAIRVSAPTR</sequence>
<reference evidence="3" key="1">
    <citation type="journal article" date="2019" name="Int. J. Syst. Evol. Microbiol.">
        <title>The Global Catalogue of Microorganisms (GCM) 10K type strain sequencing project: providing services to taxonomists for standard genome sequencing and annotation.</title>
        <authorList>
            <consortium name="The Broad Institute Genomics Platform"/>
            <consortium name="The Broad Institute Genome Sequencing Center for Infectious Disease"/>
            <person name="Wu L."/>
            <person name="Ma J."/>
        </authorList>
    </citation>
    <scope>NUCLEOTIDE SEQUENCE [LARGE SCALE GENOMIC DNA]</scope>
    <source>
        <strain evidence="3">JCM 9095</strain>
    </source>
</reference>
<feature type="region of interest" description="Disordered" evidence="1">
    <location>
        <begin position="74"/>
        <end position="93"/>
    </location>
</feature>
<protein>
    <submittedName>
        <fullName evidence="2">Uncharacterized protein</fullName>
    </submittedName>
</protein>
<keyword evidence="3" id="KW-1185">Reference proteome</keyword>
<dbReference type="Proteomes" id="UP001501866">
    <property type="component" value="Unassembled WGS sequence"/>
</dbReference>
<evidence type="ECO:0000256" key="1">
    <source>
        <dbReference type="SAM" id="MobiDB-lite"/>
    </source>
</evidence>
<proteinExistence type="predicted"/>
<feature type="region of interest" description="Disordered" evidence="1">
    <location>
        <begin position="1"/>
        <end position="24"/>
    </location>
</feature>
<gene>
    <name evidence="2" type="ORF">GCM10010451_39830</name>
</gene>
<evidence type="ECO:0000313" key="3">
    <source>
        <dbReference type="Proteomes" id="UP001501866"/>
    </source>
</evidence>
<organism evidence="2 3">
    <name type="scientific">Streptomyces virens</name>
    <dbReference type="NCBI Taxonomy" id="285572"/>
    <lineage>
        <taxon>Bacteria</taxon>
        <taxon>Bacillati</taxon>
        <taxon>Actinomycetota</taxon>
        <taxon>Actinomycetes</taxon>
        <taxon>Kitasatosporales</taxon>
        <taxon>Streptomycetaceae</taxon>
        <taxon>Streptomyces</taxon>
    </lineage>
</organism>